<keyword evidence="1" id="KW-0677">Repeat</keyword>
<sequence length="568" mass="61689">MEANSGVANPYYTGRGAHGATDFGTLINQFNGVTLGGLSMPNNAAPVPMGPGHAFMVNSDSQFVLTPVPTAQPMGLGHSNENPYLNYPAAAGGYGGSYVGLSMPLLPFTPGRTGTTQPRVDRGHSDVPGLENRRGSYSTTESAPATPYYGGAFSIVRDYPPRVASLDRSSYTTPSPNATGLAPMENTKPIPMVISDRTIDELLKKDPAIPKAVPAVFTPPGQMKTLEQSLENRIPGNRNVYIRGLHPTTDDEVLYQFTSRFGAVETSKAIIDTNTGACKGFGFAKFYDVRDSELCIRAFHRLGYEIGFARESFNSRLKAEGDEGSTNLYISNLPKSLNEMELATIFLGYHIQSSKILRDSMGNSRGVGFARFDSREICDEIIRKFNGVGIGEEGLPMNIRYADTPAQKELKRVTAERRQFRTNEYNIGAYGTPLVGLGPALYNQQAHWRRNLPQSRRFVLTASGVIVRVADVDFTAACPPHRSTRAMLREARCLVHSLRMVIHEASLRSSNSCSRAATSADATISTPTTSECDESVTIRADPAVVATVGKENIQPSPTVKEVSKKESQ</sequence>
<comment type="caution">
    <text evidence="6">The sequence shown here is derived from an EMBL/GenBank/DDBJ whole genome shotgun (WGS) entry which is preliminary data.</text>
</comment>
<feature type="domain" description="RRM" evidence="5">
    <location>
        <begin position="326"/>
        <end position="404"/>
    </location>
</feature>
<feature type="domain" description="RRM" evidence="5">
    <location>
        <begin position="238"/>
        <end position="311"/>
    </location>
</feature>
<evidence type="ECO:0000256" key="4">
    <source>
        <dbReference type="SAM" id="MobiDB-lite"/>
    </source>
</evidence>
<dbReference type="SMART" id="SM00360">
    <property type="entry name" value="RRM"/>
    <property type="match status" value="2"/>
</dbReference>
<protein>
    <submittedName>
        <fullName evidence="6">Sporulation-specific protein 5</fullName>
    </submittedName>
</protein>
<feature type="compositionally biased region" description="Polar residues" evidence="4">
    <location>
        <begin position="167"/>
        <end position="178"/>
    </location>
</feature>
<keyword evidence="7" id="KW-1185">Reference proteome</keyword>
<evidence type="ECO:0000256" key="2">
    <source>
        <dbReference type="ARBA" id="ARBA00022884"/>
    </source>
</evidence>
<keyword evidence="2 3" id="KW-0694">RNA-binding</keyword>
<accession>A0ABY2H566</accession>
<dbReference type="Pfam" id="PF00076">
    <property type="entry name" value="RRM_1"/>
    <property type="match status" value="2"/>
</dbReference>
<organism evidence="6 7">
    <name type="scientific">Trichoderma ghanense</name>
    <dbReference type="NCBI Taxonomy" id="65468"/>
    <lineage>
        <taxon>Eukaryota</taxon>
        <taxon>Fungi</taxon>
        <taxon>Dikarya</taxon>
        <taxon>Ascomycota</taxon>
        <taxon>Pezizomycotina</taxon>
        <taxon>Sordariomycetes</taxon>
        <taxon>Hypocreomycetidae</taxon>
        <taxon>Hypocreales</taxon>
        <taxon>Hypocreaceae</taxon>
        <taxon>Trichoderma</taxon>
    </lineage>
</organism>
<reference evidence="6 7" key="1">
    <citation type="submission" date="2018-01" db="EMBL/GenBank/DDBJ databases">
        <title>Genome characterization of the sugarcane-associated fungus Trichoderma ghanense CCMA-1212 and their application in lignocelulose bioconversion.</title>
        <authorList>
            <person name="Steindorff A.S."/>
            <person name="Mendes T.D."/>
            <person name="Vilela E.S.D."/>
            <person name="Rodrigues D.S."/>
            <person name="Formighieri E.F."/>
            <person name="Melo I.S."/>
            <person name="Favaro L.C.L."/>
        </authorList>
    </citation>
    <scope>NUCLEOTIDE SEQUENCE [LARGE SCALE GENOMIC DNA]</scope>
    <source>
        <strain evidence="6 7">CCMA-1212</strain>
    </source>
</reference>
<dbReference type="PANTHER" id="PTHR24012">
    <property type="entry name" value="RNA BINDING PROTEIN"/>
    <property type="match status" value="1"/>
</dbReference>
<name>A0ABY2H566_9HYPO</name>
<dbReference type="EMBL" id="PPTA01000005">
    <property type="protein sequence ID" value="TFB03440.1"/>
    <property type="molecule type" value="Genomic_DNA"/>
</dbReference>
<dbReference type="Proteomes" id="UP001642720">
    <property type="component" value="Unassembled WGS sequence"/>
</dbReference>
<gene>
    <name evidence="6" type="ORF">CCMA1212_004420</name>
</gene>
<dbReference type="InterPro" id="IPR000504">
    <property type="entry name" value="RRM_dom"/>
</dbReference>
<feature type="region of interest" description="Disordered" evidence="4">
    <location>
        <begin position="111"/>
        <end position="143"/>
    </location>
</feature>
<evidence type="ECO:0000313" key="7">
    <source>
        <dbReference type="Proteomes" id="UP001642720"/>
    </source>
</evidence>
<evidence type="ECO:0000313" key="6">
    <source>
        <dbReference type="EMBL" id="TFB03440.1"/>
    </source>
</evidence>
<dbReference type="RefSeq" id="XP_073559641.1">
    <property type="nucleotide sequence ID" value="XM_073701725.1"/>
</dbReference>
<feature type="region of interest" description="Disordered" evidence="4">
    <location>
        <begin position="166"/>
        <end position="186"/>
    </location>
</feature>
<proteinExistence type="predicted"/>
<dbReference type="InterPro" id="IPR012677">
    <property type="entry name" value="Nucleotide-bd_a/b_plait_sf"/>
</dbReference>
<evidence type="ECO:0000256" key="1">
    <source>
        <dbReference type="ARBA" id="ARBA00022737"/>
    </source>
</evidence>
<dbReference type="InterPro" id="IPR035979">
    <property type="entry name" value="RBD_domain_sf"/>
</dbReference>
<dbReference type="PROSITE" id="PS50102">
    <property type="entry name" value="RRM"/>
    <property type="match status" value="2"/>
</dbReference>
<feature type="region of interest" description="Disordered" evidence="4">
    <location>
        <begin position="549"/>
        <end position="568"/>
    </location>
</feature>
<dbReference type="Gene3D" id="3.30.70.330">
    <property type="match status" value="2"/>
</dbReference>
<evidence type="ECO:0000259" key="5">
    <source>
        <dbReference type="PROSITE" id="PS50102"/>
    </source>
</evidence>
<dbReference type="SUPFAM" id="SSF54928">
    <property type="entry name" value="RNA-binding domain, RBD"/>
    <property type="match status" value="2"/>
</dbReference>
<dbReference type="GeneID" id="300576175"/>
<evidence type="ECO:0000256" key="3">
    <source>
        <dbReference type="PROSITE-ProRule" id="PRU00176"/>
    </source>
</evidence>